<dbReference type="GO" id="GO:0015628">
    <property type="term" value="P:protein secretion by the type II secretion system"/>
    <property type="evidence" value="ECO:0007669"/>
    <property type="project" value="InterPro"/>
</dbReference>
<evidence type="ECO:0000256" key="8">
    <source>
        <dbReference type="ARBA" id="ARBA00022927"/>
    </source>
</evidence>
<dbReference type="GO" id="GO:0015627">
    <property type="term" value="C:type II protein secretion system complex"/>
    <property type="evidence" value="ECO:0007669"/>
    <property type="project" value="InterPro"/>
</dbReference>
<dbReference type="AlphaFoldDB" id="A0A1Y0ICW2"/>
<keyword evidence="8" id="KW-0653">Protein transport</keyword>
<evidence type="ECO:0000256" key="6">
    <source>
        <dbReference type="ARBA" id="ARBA00022519"/>
    </source>
</evidence>
<dbReference type="OrthoDB" id="6118198at2"/>
<accession>A0A1Y0ICW2</accession>
<keyword evidence="4" id="KW-0813">Transport</keyword>
<dbReference type="Proteomes" id="UP000196027">
    <property type="component" value="Chromosome"/>
</dbReference>
<name>A0A1Y0ICW2_9GAMM</name>
<dbReference type="EMBL" id="CP021425">
    <property type="protein sequence ID" value="ARU58301.1"/>
    <property type="molecule type" value="Genomic_DNA"/>
</dbReference>
<reference evidence="12 13" key="1">
    <citation type="submission" date="2017-05" db="EMBL/GenBank/DDBJ databases">
        <title>Genomic insights into alkan degradation activity of Oleiphilus messinensis.</title>
        <authorList>
            <person name="Kozyavkin S.A."/>
            <person name="Slesarev A.I."/>
            <person name="Golyshin P.N."/>
            <person name="Korzhenkov A."/>
            <person name="Golyshina O.N."/>
            <person name="Toshchakov S.V."/>
        </authorList>
    </citation>
    <scope>NUCLEOTIDE SEQUENCE [LARGE SCALE GENOMIC DNA]</scope>
    <source>
        <strain evidence="12 13">ME102</strain>
    </source>
</reference>
<evidence type="ECO:0000256" key="11">
    <source>
        <dbReference type="SAM" id="Phobius"/>
    </source>
</evidence>
<evidence type="ECO:0000256" key="5">
    <source>
        <dbReference type="ARBA" id="ARBA00022475"/>
    </source>
</evidence>
<evidence type="ECO:0000256" key="2">
    <source>
        <dbReference type="ARBA" id="ARBA00007208"/>
    </source>
</evidence>
<comment type="similarity">
    <text evidence="2">Belongs to the GSP N family.</text>
</comment>
<evidence type="ECO:0000313" key="12">
    <source>
        <dbReference type="EMBL" id="ARU58301.1"/>
    </source>
</evidence>
<protein>
    <recommendedName>
        <fullName evidence="3">Type II secretion system protein N</fullName>
    </recommendedName>
    <alternativeName>
        <fullName evidence="10">General secretion pathway protein N</fullName>
    </alternativeName>
</protein>
<keyword evidence="13" id="KW-1185">Reference proteome</keyword>
<evidence type="ECO:0000256" key="3">
    <source>
        <dbReference type="ARBA" id="ARBA00021563"/>
    </source>
</evidence>
<keyword evidence="11" id="KW-1133">Transmembrane helix</keyword>
<keyword evidence="5" id="KW-1003">Cell membrane</keyword>
<sequence length="253" mass="28358">MAKIITRTFAYLSFALLMYVVFLLVSMPASWVWKMVEPHARPALVGVEVSQVSGTIWDGKLQVQYQRLPVSIGWSFEFKPLLTGKLGLVLDARSGDAEVSLRALVNQEILAVDRLDGKLDLAQLNPWLKRDRLELAGLVNLSDFDAKVSREGKIMHAQGQLSWQGGVVKYPAGRAIHTREMSGLNGTIVTEDDRILLNVVDQEQFKTVLDIVLDAAGWANVEVKKRLLDLADEPWKKGVDDQTTVFKIKKKIY</sequence>
<organism evidence="12 13">
    <name type="scientific">Oleiphilus messinensis</name>
    <dbReference type="NCBI Taxonomy" id="141451"/>
    <lineage>
        <taxon>Bacteria</taxon>
        <taxon>Pseudomonadati</taxon>
        <taxon>Pseudomonadota</taxon>
        <taxon>Gammaproteobacteria</taxon>
        <taxon>Oceanospirillales</taxon>
        <taxon>Oleiphilaceae</taxon>
        <taxon>Oleiphilus</taxon>
    </lineage>
</organism>
<evidence type="ECO:0000256" key="1">
    <source>
        <dbReference type="ARBA" id="ARBA00004533"/>
    </source>
</evidence>
<keyword evidence="7 11" id="KW-0812">Transmembrane</keyword>
<evidence type="ECO:0000256" key="10">
    <source>
        <dbReference type="ARBA" id="ARBA00030772"/>
    </source>
</evidence>
<proteinExistence type="inferred from homology"/>
<feature type="transmembrane region" description="Helical" evidence="11">
    <location>
        <begin position="9"/>
        <end position="33"/>
    </location>
</feature>
<dbReference type="GO" id="GO:0005886">
    <property type="term" value="C:plasma membrane"/>
    <property type="evidence" value="ECO:0007669"/>
    <property type="project" value="UniProtKB-SubCell"/>
</dbReference>
<evidence type="ECO:0000256" key="4">
    <source>
        <dbReference type="ARBA" id="ARBA00022448"/>
    </source>
</evidence>
<evidence type="ECO:0000256" key="9">
    <source>
        <dbReference type="ARBA" id="ARBA00023136"/>
    </source>
</evidence>
<comment type="subcellular location">
    <subcellularLocation>
        <location evidence="1">Cell inner membrane</location>
    </subcellularLocation>
</comment>
<dbReference type="RefSeq" id="WP_087463097.1">
    <property type="nucleotide sequence ID" value="NZ_CP021425.1"/>
</dbReference>
<dbReference type="KEGG" id="ome:OLMES_4292"/>
<keyword evidence="6" id="KW-0997">Cell inner membrane</keyword>
<dbReference type="InterPro" id="IPR022792">
    <property type="entry name" value="T2SS_protein-GspN"/>
</dbReference>
<dbReference type="Pfam" id="PF01203">
    <property type="entry name" value="T2SSN"/>
    <property type="match status" value="1"/>
</dbReference>
<evidence type="ECO:0000313" key="13">
    <source>
        <dbReference type="Proteomes" id="UP000196027"/>
    </source>
</evidence>
<gene>
    <name evidence="12" type="ORF">OLMES_4292</name>
</gene>
<evidence type="ECO:0000256" key="7">
    <source>
        <dbReference type="ARBA" id="ARBA00022692"/>
    </source>
</evidence>
<keyword evidence="9 11" id="KW-0472">Membrane</keyword>